<evidence type="ECO:0000313" key="2">
    <source>
        <dbReference type="EMBL" id="OYX58907.1"/>
    </source>
</evidence>
<feature type="compositionally biased region" description="Basic and acidic residues" evidence="1">
    <location>
        <begin position="1"/>
        <end position="14"/>
    </location>
</feature>
<dbReference type="Gene3D" id="3.30.2020.10">
    <property type="entry name" value="NE0471-like N-terminal domain"/>
    <property type="match status" value="1"/>
</dbReference>
<evidence type="ECO:0000313" key="3">
    <source>
        <dbReference type="Proteomes" id="UP000216147"/>
    </source>
</evidence>
<dbReference type="SUPFAM" id="SSF143880">
    <property type="entry name" value="NE0471 N-terminal domain-like"/>
    <property type="match status" value="1"/>
</dbReference>
<organism evidence="2 3">
    <name type="scientific">Brevundimonas subvibrioides</name>
    <dbReference type="NCBI Taxonomy" id="74313"/>
    <lineage>
        <taxon>Bacteria</taxon>
        <taxon>Pseudomonadati</taxon>
        <taxon>Pseudomonadota</taxon>
        <taxon>Alphaproteobacteria</taxon>
        <taxon>Caulobacterales</taxon>
        <taxon>Caulobacteraceae</taxon>
        <taxon>Brevundimonas</taxon>
    </lineage>
</organism>
<dbReference type="EMBL" id="NCEQ01000001">
    <property type="protein sequence ID" value="OYX58907.1"/>
    <property type="molecule type" value="Genomic_DNA"/>
</dbReference>
<dbReference type="InterPro" id="IPR036782">
    <property type="entry name" value="NE0471-like_N"/>
</dbReference>
<feature type="region of interest" description="Disordered" evidence="1">
    <location>
        <begin position="1"/>
        <end position="22"/>
    </location>
</feature>
<dbReference type="Proteomes" id="UP000216147">
    <property type="component" value="Unassembled WGS sequence"/>
</dbReference>
<dbReference type="AlphaFoldDB" id="A0A258HQR5"/>
<dbReference type="Pfam" id="PF10387">
    <property type="entry name" value="DUF2442"/>
    <property type="match status" value="1"/>
</dbReference>
<sequence>MDGDQPGRPDEELAGRPAGFEDAAGADTGFGFAPVTDIIHVIRVLRLGGYRLKLWFTDGTAGEWDFSELATHERGPMVEPFKDPAFFNRVFVEFGGLTWPNGFDWSPEALHADMKAAGVLTFESAAA</sequence>
<proteinExistence type="predicted"/>
<name>A0A258HQR5_9CAUL</name>
<evidence type="ECO:0000256" key="1">
    <source>
        <dbReference type="SAM" id="MobiDB-lite"/>
    </source>
</evidence>
<reference evidence="2 3" key="1">
    <citation type="submission" date="2017-03" db="EMBL/GenBank/DDBJ databases">
        <title>Lifting the veil on microbial sulfur biogeochemistry in mining wastewaters.</title>
        <authorList>
            <person name="Kantor R.S."/>
            <person name="Colenbrander Nelson T."/>
            <person name="Marshall S."/>
            <person name="Bennett D."/>
            <person name="Apte S."/>
            <person name="Camacho D."/>
            <person name="Thomas B.C."/>
            <person name="Warren L.A."/>
            <person name="Banfield J.F."/>
        </authorList>
    </citation>
    <scope>NUCLEOTIDE SEQUENCE [LARGE SCALE GENOMIC DNA]</scope>
    <source>
        <strain evidence="2">32-68-21</strain>
    </source>
</reference>
<accession>A0A258HQR5</accession>
<evidence type="ECO:0008006" key="4">
    <source>
        <dbReference type="Google" id="ProtNLM"/>
    </source>
</evidence>
<comment type="caution">
    <text evidence="2">The sequence shown here is derived from an EMBL/GenBank/DDBJ whole genome shotgun (WGS) entry which is preliminary data.</text>
</comment>
<dbReference type="InterPro" id="IPR018841">
    <property type="entry name" value="DUF2442"/>
</dbReference>
<gene>
    <name evidence="2" type="ORF">B7Y86_00285</name>
</gene>
<protein>
    <recommendedName>
        <fullName evidence="4">DUF2442 domain-containing protein</fullName>
    </recommendedName>
</protein>